<proteinExistence type="predicted"/>
<protein>
    <submittedName>
        <fullName evidence="2">Uncharacterized protein</fullName>
    </submittedName>
</protein>
<accession>A0ABW5AG22</accession>
<reference evidence="3" key="1">
    <citation type="journal article" date="2019" name="Int. J. Syst. Evol. Microbiol.">
        <title>The Global Catalogue of Microorganisms (GCM) 10K type strain sequencing project: providing services to taxonomists for standard genome sequencing and annotation.</title>
        <authorList>
            <consortium name="The Broad Institute Genomics Platform"/>
            <consortium name="The Broad Institute Genome Sequencing Center for Infectious Disease"/>
            <person name="Wu L."/>
            <person name="Ma J."/>
        </authorList>
    </citation>
    <scope>NUCLEOTIDE SEQUENCE [LARGE SCALE GENOMIC DNA]</scope>
    <source>
        <strain evidence="3">CGMCC 1.6774</strain>
    </source>
</reference>
<feature type="region of interest" description="Disordered" evidence="1">
    <location>
        <begin position="1"/>
        <end position="82"/>
    </location>
</feature>
<feature type="compositionally biased region" description="Low complexity" evidence="1">
    <location>
        <begin position="1"/>
        <end position="27"/>
    </location>
</feature>
<organism evidence="2 3">
    <name type="scientific">Rhodoplanes azumiensis</name>
    <dbReference type="NCBI Taxonomy" id="1897628"/>
    <lineage>
        <taxon>Bacteria</taxon>
        <taxon>Pseudomonadati</taxon>
        <taxon>Pseudomonadota</taxon>
        <taxon>Alphaproteobacteria</taxon>
        <taxon>Hyphomicrobiales</taxon>
        <taxon>Nitrobacteraceae</taxon>
        <taxon>Rhodoplanes</taxon>
    </lineage>
</organism>
<sequence length="256" mass="25684">MVASVSSSSSPCPYPAGSSRSSTVPADPADRFDAAVAADAAAARAAEASSGESTTATTSAVATGTTTPTGTSSSSTETYRIDPSRVHRLAPPTRDGVATLAAELAAKLDAAFAKAGLPTTPPVAIAVDETGVHVSGVRSSGADGADARDDLAAIADLLASDVDLRRGIKMAHSITAQAYALEQTKPEDSYRNVGDPRAAIDSFLAMMEAQRAVSMQFVYADGGVSVTANGIAWPTASEPTASEPTVASEPAAVQAA</sequence>
<dbReference type="Proteomes" id="UP001597314">
    <property type="component" value="Unassembled WGS sequence"/>
</dbReference>
<gene>
    <name evidence="2" type="ORF">ACFSOX_04740</name>
</gene>
<keyword evidence="3" id="KW-1185">Reference proteome</keyword>
<feature type="compositionally biased region" description="Low complexity" evidence="1">
    <location>
        <begin position="34"/>
        <end position="78"/>
    </location>
</feature>
<evidence type="ECO:0000313" key="2">
    <source>
        <dbReference type="EMBL" id="MFD2181450.1"/>
    </source>
</evidence>
<dbReference type="RefSeq" id="WP_378476632.1">
    <property type="nucleotide sequence ID" value="NZ_JBHUIW010000003.1"/>
</dbReference>
<evidence type="ECO:0000256" key="1">
    <source>
        <dbReference type="SAM" id="MobiDB-lite"/>
    </source>
</evidence>
<comment type="caution">
    <text evidence="2">The sequence shown here is derived from an EMBL/GenBank/DDBJ whole genome shotgun (WGS) entry which is preliminary data.</text>
</comment>
<name>A0ABW5AG22_9BRAD</name>
<dbReference type="EMBL" id="JBHUIW010000003">
    <property type="protein sequence ID" value="MFD2181450.1"/>
    <property type="molecule type" value="Genomic_DNA"/>
</dbReference>
<feature type="region of interest" description="Disordered" evidence="1">
    <location>
        <begin position="235"/>
        <end position="256"/>
    </location>
</feature>
<evidence type="ECO:0000313" key="3">
    <source>
        <dbReference type="Proteomes" id="UP001597314"/>
    </source>
</evidence>